<dbReference type="Proteomes" id="UP000494105">
    <property type="component" value="Unassembled WGS sequence"/>
</dbReference>
<sequence length="64" mass="6342">MKRASPSSTSVTFNLPLAVKVVSSLTVPASSPALAGVIWAGSFTPTIVTSTVAVDVAPLGSVTV</sequence>
<dbReference type="EMBL" id="CADILD010000004">
    <property type="protein sequence ID" value="CAB3915732.1"/>
    <property type="molecule type" value="Genomic_DNA"/>
</dbReference>
<name>A0A6S7EPX5_9BURK</name>
<dbReference type="AlphaFoldDB" id="A0A6S7EPX5"/>
<evidence type="ECO:0000313" key="2">
    <source>
        <dbReference type="Proteomes" id="UP000494105"/>
    </source>
</evidence>
<organism evidence="1 2">
    <name type="scientific">Achromobacter piechaudii</name>
    <dbReference type="NCBI Taxonomy" id="72556"/>
    <lineage>
        <taxon>Bacteria</taxon>
        <taxon>Pseudomonadati</taxon>
        <taxon>Pseudomonadota</taxon>
        <taxon>Betaproteobacteria</taxon>
        <taxon>Burkholderiales</taxon>
        <taxon>Alcaligenaceae</taxon>
        <taxon>Achromobacter</taxon>
    </lineage>
</organism>
<gene>
    <name evidence="1" type="ORF">LMG1861_05069</name>
</gene>
<protein>
    <submittedName>
        <fullName evidence="1">Uncharacterized protein</fullName>
    </submittedName>
</protein>
<proteinExistence type="predicted"/>
<evidence type="ECO:0000313" key="1">
    <source>
        <dbReference type="EMBL" id="CAB3915732.1"/>
    </source>
</evidence>
<accession>A0A6S7EPX5</accession>
<reference evidence="1 2" key="1">
    <citation type="submission" date="2020-04" db="EMBL/GenBank/DDBJ databases">
        <authorList>
            <person name="De Canck E."/>
        </authorList>
    </citation>
    <scope>NUCLEOTIDE SEQUENCE [LARGE SCALE GENOMIC DNA]</scope>
    <source>
        <strain evidence="1 2">LMG 1861</strain>
    </source>
</reference>